<evidence type="ECO:0000256" key="1">
    <source>
        <dbReference type="ARBA" id="ARBA00007447"/>
    </source>
</evidence>
<keyword evidence="7" id="KW-1185">Reference proteome</keyword>
<gene>
    <name evidence="6" type="ORF">SteCoe_37291</name>
</gene>
<keyword evidence="3" id="KW-0064">Aspartyl protease</keyword>
<dbReference type="GO" id="GO:0006508">
    <property type="term" value="P:proteolysis"/>
    <property type="evidence" value="ECO:0007669"/>
    <property type="project" value="UniProtKB-KW"/>
</dbReference>
<evidence type="ECO:0000259" key="5">
    <source>
        <dbReference type="PROSITE" id="PS51767"/>
    </source>
</evidence>
<dbReference type="PANTHER" id="PTHR47966:SF51">
    <property type="entry name" value="BETA-SITE APP-CLEAVING ENZYME, ISOFORM A-RELATED"/>
    <property type="match status" value="1"/>
</dbReference>
<dbReference type="GO" id="GO:0004190">
    <property type="term" value="F:aspartic-type endopeptidase activity"/>
    <property type="evidence" value="ECO:0007669"/>
    <property type="project" value="UniProtKB-KW"/>
</dbReference>
<comment type="caution">
    <text evidence="6">The sequence shown here is derived from an EMBL/GenBank/DDBJ whole genome shotgun (WGS) entry which is preliminary data.</text>
</comment>
<dbReference type="Gene3D" id="2.40.70.10">
    <property type="entry name" value="Acid Proteases"/>
    <property type="match status" value="1"/>
</dbReference>
<dbReference type="Pfam" id="PF00026">
    <property type="entry name" value="Asp"/>
    <property type="match status" value="1"/>
</dbReference>
<dbReference type="EMBL" id="MPUH01001849">
    <property type="protein sequence ID" value="OMJ66019.1"/>
    <property type="molecule type" value="Genomic_DNA"/>
</dbReference>
<evidence type="ECO:0000313" key="6">
    <source>
        <dbReference type="EMBL" id="OMJ66019.1"/>
    </source>
</evidence>
<dbReference type="PANTHER" id="PTHR47966">
    <property type="entry name" value="BETA-SITE APP-CLEAVING ENZYME, ISOFORM A-RELATED"/>
    <property type="match status" value="1"/>
</dbReference>
<dbReference type="AlphaFoldDB" id="A0A1R2ANF4"/>
<evidence type="ECO:0000313" key="7">
    <source>
        <dbReference type="Proteomes" id="UP000187209"/>
    </source>
</evidence>
<comment type="similarity">
    <text evidence="1">Belongs to the peptidase A1 family.</text>
</comment>
<organism evidence="6 7">
    <name type="scientific">Stentor coeruleus</name>
    <dbReference type="NCBI Taxonomy" id="5963"/>
    <lineage>
        <taxon>Eukaryota</taxon>
        <taxon>Sar</taxon>
        <taxon>Alveolata</taxon>
        <taxon>Ciliophora</taxon>
        <taxon>Postciliodesmatophora</taxon>
        <taxon>Heterotrichea</taxon>
        <taxon>Heterotrichida</taxon>
        <taxon>Stentoridae</taxon>
        <taxon>Stentor</taxon>
    </lineage>
</organism>
<proteinExistence type="inferred from homology"/>
<dbReference type="SUPFAM" id="SSF50630">
    <property type="entry name" value="Acid proteases"/>
    <property type="match status" value="1"/>
</dbReference>
<sequence length="117" mass="13411">MNNVVIPIQYYFSGNFSIGTPPKEFRLYIDTGSSYLWVEKKRMCYCASFDIQYDSTASLTYNDSNYKIESYYLDGSGYSGDLSKDIVKIGDDYEALSYIFVATWDNGLQAKMRILMG</sequence>
<protein>
    <recommendedName>
        <fullName evidence="5">Peptidase A1 domain-containing protein</fullName>
    </recommendedName>
</protein>
<evidence type="ECO:0000256" key="3">
    <source>
        <dbReference type="ARBA" id="ARBA00022750"/>
    </source>
</evidence>
<accession>A0A1R2ANF4</accession>
<dbReference type="PROSITE" id="PS51767">
    <property type="entry name" value="PEPTIDASE_A1"/>
    <property type="match status" value="1"/>
</dbReference>
<dbReference type="InterPro" id="IPR033121">
    <property type="entry name" value="PEPTIDASE_A1"/>
</dbReference>
<dbReference type="Proteomes" id="UP000187209">
    <property type="component" value="Unassembled WGS sequence"/>
</dbReference>
<reference evidence="6 7" key="1">
    <citation type="submission" date="2016-11" db="EMBL/GenBank/DDBJ databases">
        <title>The macronuclear genome of Stentor coeruleus: a giant cell with tiny introns.</title>
        <authorList>
            <person name="Slabodnick M."/>
            <person name="Ruby J.G."/>
            <person name="Reiff S.B."/>
            <person name="Swart E.C."/>
            <person name="Gosai S."/>
            <person name="Prabakaran S."/>
            <person name="Witkowska E."/>
            <person name="Larue G.E."/>
            <person name="Fisher S."/>
            <person name="Freeman R.M."/>
            <person name="Gunawardena J."/>
            <person name="Chu W."/>
            <person name="Stover N.A."/>
            <person name="Gregory B.D."/>
            <person name="Nowacki M."/>
            <person name="Derisi J."/>
            <person name="Roy S.W."/>
            <person name="Marshall W.F."/>
            <person name="Sood P."/>
        </authorList>
    </citation>
    <scope>NUCLEOTIDE SEQUENCE [LARGE SCALE GENOMIC DNA]</scope>
    <source>
        <strain evidence="6">WM001</strain>
    </source>
</reference>
<dbReference type="InterPro" id="IPR021109">
    <property type="entry name" value="Peptidase_aspartic_dom_sf"/>
</dbReference>
<name>A0A1R2ANF4_9CILI</name>
<keyword evidence="4" id="KW-0378">Hydrolase</keyword>
<dbReference type="InterPro" id="IPR001461">
    <property type="entry name" value="Aspartic_peptidase_A1"/>
</dbReference>
<keyword evidence="2" id="KW-0645">Protease</keyword>
<evidence type="ECO:0000256" key="2">
    <source>
        <dbReference type="ARBA" id="ARBA00022670"/>
    </source>
</evidence>
<dbReference type="OrthoDB" id="771136at2759"/>
<feature type="domain" description="Peptidase A1" evidence="5">
    <location>
        <begin position="12"/>
        <end position="117"/>
    </location>
</feature>
<evidence type="ECO:0000256" key="4">
    <source>
        <dbReference type="ARBA" id="ARBA00022801"/>
    </source>
</evidence>